<comment type="caution">
    <text evidence="2">The sequence shown here is derived from an EMBL/GenBank/DDBJ whole genome shotgun (WGS) entry which is preliminary data.</text>
</comment>
<reference evidence="2 3" key="1">
    <citation type="journal article" date="2023" name="Int. J. Syst. Evol. Microbiol.">
        <title>Ligilactobacillus ubinensis sp. nov., a novel species isolated from the wild ferment of a durian fruit (Durio zibethinus).</title>
        <authorList>
            <person name="Heng Y.C."/>
            <person name="Menon N."/>
            <person name="Chen B."/>
            <person name="Loo B.Z.L."/>
            <person name="Wong G.W.J."/>
            <person name="Lim A.C.H."/>
            <person name="Silvaraju S."/>
            <person name="Kittelmann S."/>
        </authorList>
    </citation>
    <scope>NUCLEOTIDE SEQUENCE [LARGE SCALE GENOMIC DNA]</scope>
    <source>
        <strain evidence="2 3">WILCCON 0076</strain>
    </source>
</reference>
<dbReference type="RefSeq" id="WP_253358724.1">
    <property type="nucleotide sequence ID" value="NZ_JAIULA010000001.1"/>
</dbReference>
<feature type="domain" description="Siphovirus-type tail component RIFT-related" evidence="1">
    <location>
        <begin position="9"/>
        <end position="90"/>
    </location>
</feature>
<dbReference type="Proteomes" id="UP001139006">
    <property type="component" value="Unassembled WGS sequence"/>
</dbReference>
<evidence type="ECO:0000313" key="3">
    <source>
        <dbReference type="Proteomes" id="UP001139006"/>
    </source>
</evidence>
<accession>A0A9X2FGC6</accession>
<dbReference type="Gene3D" id="2.40.30.200">
    <property type="match status" value="1"/>
</dbReference>
<evidence type="ECO:0000259" key="1">
    <source>
        <dbReference type="Pfam" id="PF05709"/>
    </source>
</evidence>
<organism evidence="2 3">
    <name type="scientific">Ligilactobacillus ubinensis</name>
    <dbReference type="NCBI Taxonomy" id="2876789"/>
    <lineage>
        <taxon>Bacteria</taxon>
        <taxon>Bacillati</taxon>
        <taxon>Bacillota</taxon>
        <taxon>Bacilli</taxon>
        <taxon>Lactobacillales</taxon>
        <taxon>Lactobacillaceae</taxon>
        <taxon>Ligilactobacillus</taxon>
    </lineage>
</organism>
<dbReference type="Pfam" id="PF05709">
    <property type="entry name" value="Sipho_tail"/>
    <property type="match status" value="1"/>
</dbReference>
<evidence type="ECO:0000313" key="2">
    <source>
        <dbReference type="EMBL" id="MCP0885922.1"/>
    </source>
</evidence>
<gene>
    <name evidence="2" type="ORF">LB941_01055</name>
</gene>
<protein>
    <submittedName>
        <fullName evidence="2">Phage tail family protein</fullName>
    </submittedName>
</protein>
<dbReference type="AlphaFoldDB" id="A0A9X2FGC6"/>
<sequence>MDLKITTLDGTSVKLSDYGASLIAFDEEPAEIDRTTQSFNGRNGSLDYGGRYTSKKITATILMKSDSISDDLSKQQQINGLLSNIDGYYIQQLYSDDGLYDFSRPGENTGEITFAGGDTTANKRFLVYRSDTNSPDFQGKAGDKLLSTWEFEFKTKELPFGESITQDISVSSGGSVQYGGTIANNQLESGWYVQITASEAKSAGFDFTIGSNHWECSQTIESGDVIKLAGITNLLNGVNFNALTNAKYFVLNPGTNKVTSTLAGTIILKDVKNLYL</sequence>
<dbReference type="InterPro" id="IPR008841">
    <property type="entry name" value="Siphovirus-type_tail_N"/>
</dbReference>
<name>A0A9X2FGC6_9LACO</name>
<dbReference type="EMBL" id="JAIULA010000001">
    <property type="protein sequence ID" value="MCP0885922.1"/>
    <property type="molecule type" value="Genomic_DNA"/>
</dbReference>
<keyword evidence="3" id="KW-1185">Reference proteome</keyword>
<proteinExistence type="predicted"/>